<comment type="caution">
    <text evidence="9">The sequence shown here is derived from an EMBL/GenBank/DDBJ whole genome shotgun (WGS) entry which is preliminary data.</text>
</comment>
<dbReference type="Pfam" id="PF00520">
    <property type="entry name" value="Ion_trans"/>
    <property type="match status" value="1"/>
</dbReference>
<feature type="transmembrane region" description="Helical" evidence="7">
    <location>
        <begin position="874"/>
        <end position="893"/>
    </location>
</feature>
<evidence type="ECO:0000256" key="1">
    <source>
        <dbReference type="ARBA" id="ARBA00004141"/>
    </source>
</evidence>
<name>A0A2I1GSN3_9GLOM</name>
<dbReference type="Proteomes" id="UP000234323">
    <property type="component" value="Unassembled WGS sequence"/>
</dbReference>
<feature type="domain" description="Ion transport" evidence="8">
    <location>
        <begin position="783"/>
        <end position="1043"/>
    </location>
</feature>
<keyword evidence="3" id="KW-0677">Repeat</keyword>
<feature type="coiled-coil region" evidence="6">
    <location>
        <begin position="1118"/>
        <end position="1156"/>
    </location>
</feature>
<evidence type="ECO:0000256" key="2">
    <source>
        <dbReference type="ARBA" id="ARBA00022692"/>
    </source>
</evidence>
<dbReference type="GO" id="GO:0098703">
    <property type="term" value="P:calcium ion import across plasma membrane"/>
    <property type="evidence" value="ECO:0007669"/>
    <property type="project" value="TreeGrafter"/>
</dbReference>
<dbReference type="GO" id="GO:0005216">
    <property type="term" value="F:monoatomic ion channel activity"/>
    <property type="evidence" value="ECO:0007669"/>
    <property type="project" value="InterPro"/>
</dbReference>
<feature type="transmembrane region" description="Helical" evidence="7">
    <location>
        <begin position="813"/>
        <end position="832"/>
    </location>
</feature>
<keyword evidence="10" id="KW-1185">Reference proteome</keyword>
<sequence>MDNEEFETKKDIEIIIPPEAEDKAEKFIANDDAKEHMKAIDEIEKYVKPTDDTKEHRESIDYIFVSQYMYDTDNEEYDPTLDAYVVTFSKNDNSILGWRINVETSEQPPDNVYFQHDRLKEIEEIVSFILCKKVLVLFYRTKGNDRNHFIIDLNNDRASGDRFLELKNDYVYNNSIGFLPNGDLIQVKLDNNDNNSNIYKYCFTNKPNNTASWEYSQIYDIEDLKNFKENTFISCNICRTKLFLFVRKEYKAVMLQFDLLTMTLDKQYIFDCRPYSYPTTVINKSQTLCAIKILDYVCIFSMESGVFISEYYDDDYYSIPIEFITLKNNFEGLIIKNVAGKKYRLIDPYQLFDTIEINDIYDKNVITQSNRKVSIRNNNVCITDGLDENLVQQTKTSIYTLSTFIFIQKMLKDIIKEDIIKDVPKSEFGVQDGKRVVLKSNHVIEITYSGRTLIYCANSSILSLNLLNNQYLVLIDTDGIRIHEILDDFDVSCRYYWYNDEWNEKFENFLNNKNDIKFINDYIPLIKKVLANEFNDSKSSIPCPRFFNSRKLSGGLYTIEDFKGFINDPLALSKFGSEILNIAINDRNDVMVQHILDQTFESIKNNNNYVASLPFVSLNLPKLCNYPDFLIKFITRTSFILSPACDAIKRSTNTSLYSHLSIRIKKSSLGNDYFKSISSFFKSLIQKLRIQEEVQTISFIVPFPQICVYHKNHKTENNQNTKEEKDHKTENNHSTKNCPNNIWNEFLYKQKSVLFCNIDSNHFYNWWNFAAIIDYKWKTFGWIYYYLIWMFYTIFYIFYALASTLDQNFISNFYRGLFFIISILLGFIHLYFEFQQCLWKTIEYFNDLWNLFDVGAYLLPIIVSIYWLINKSQLLWLIAISLILLSFKFLLFFRVFKSFGIYFAIIIGVAKKVFPFLVVLFFIIFGYSHAFYIILRSTEVNDDNDPRNLATKYYFANSNEITNDTITLVQPSDSNTNLFNWFPTSLLAVYKLITGDSGSLSPWTYRKNHTMSILLITFTFFTVIYLMNLFIGLLNLAIDDYNNEEEFLLQKAKIIVEIELFYMLSSQKYNKNWFPDWIYYDIPVTEVRKLINAINNNKTEFNYFPFISKELKELVAIDDEIREENLKENKTKKELKEELEQMKNLLNVIIENLNIDKGKNKDDNNIKDNNSNIIEDDNNIIEEINL</sequence>
<dbReference type="Gene3D" id="1.10.287.70">
    <property type="match status" value="1"/>
</dbReference>
<feature type="transmembrane region" description="Helical" evidence="7">
    <location>
        <begin position="848"/>
        <end position="869"/>
    </location>
</feature>
<gene>
    <name evidence="9" type="ORF">RhiirA4_545423</name>
</gene>
<keyword evidence="4 7" id="KW-1133">Transmembrane helix</keyword>
<dbReference type="InterPro" id="IPR005821">
    <property type="entry name" value="Ion_trans_dom"/>
</dbReference>
<dbReference type="EMBL" id="LLXI01000768">
    <property type="protein sequence ID" value="PKY49663.1"/>
    <property type="molecule type" value="Genomic_DNA"/>
</dbReference>
<dbReference type="AlphaFoldDB" id="A0A2I1GSN3"/>
<evidence type="ECO:0000256" key="6">
    <source>
        <dbReference type="SAM" id="Coils"/>
    </source>
</evidence>
<dbReference type="VEuPathDB" id="FungiDB:FUN_013144"/>
<dbReference type="GO" id="GO:0005886">
    <property type="term" value="C:plasma membrane"/>
    <property type="evidence" value="ECO:0007669"/>
    <property type="project" value="TreeGrafter"/>
</dbReference>
<evidence type="ECO:0000256" key="7">
    <source>
        <dbReference type="SAM" id="Phobius"/>
    </source>
</evidence>
<protein>
    <recommendedName>
        <fullName evidence="8">Ion transport domain-containing protein</fullName>
    </recommendedName>
</protein>
<evidence type="ECO:0000256" key="4">
    <source>
        <dbReference type="ARBA" id="ARBA00022989"/>
    </source>
</evidence>
<keyword evidence="6" id="KW-0175">Coiled coil</keyword>
<feature type="transmembrane region" description="Helical" evidence="7">
    <location>
        <begin position="1013"/>
        <end position="1038"/>
    </location>
</feature>
<dbReference type="VEuPathDB" id="FungiDB:RhiirA1_512427"/>
<evidence type="ECO:0000313" key="9">
    <source>
        <dbReference type="EMBL" id="PKY49663.1"/>
    </source>
</evidence>
<accession>A0A2I1GSN3</accession>
<organism evidence="9 10">
    <name type="scientific">Rhizophagus irregularis</name>
    <dbReference type="NCBI Taxonomy" id="588596"/>
    <lineage>
        <taxon>Eukaryota</taxon>
        <taxon>Fungi</taxon>
        <taxon>Fungi incertae sedis</taxon>
        <taxon>Mucoromycota</taxon>
        <taxon>Glomeromycotina</taxon>
        <taxon>Glomeromycetes</taxon>
        <taxon>Glomerales</taxon>
        <taxon>Glomeraceae</taxon>
        <taxon>Rhizophagus</taxon>
    </lineage>
</organism>
<dbReference type="VEuPathDB" id="FungiDB:RhiirFUN_020340"/>
<dbReference type="PANTHER" id="PTHR10582">
    <property type="entry name" value="TRANSIENT RECEPTOR POTENTIAL ION CHANNEL PROTEIN"/>
    <property type="match status" value="1"/>
</dbReference>
<keyword evidence="2 7" id="KW-0812">Transmembrane</keyword>
<evidence type="ECO:0000256" key="3">
    <source>
        <dbReference type="ARBA" id="ARBA00022737"/>
    </source>
</evidence>
<dbReference type="InterPro" id="IPR024862">
    <property type="entry name" value="TRPV"/>
</dbReference>
<dbReference type="PANTHER" id="PTHR10582:SF2">
    <property type="entry name" value="INACTIVE"/>
    <property type="match status" value="1"/>
</dbReference>
<feature type="transmembrane region" description="Helical" evidence="7">
    <location>
        <begin position="782"/>
        <end position="801"/>
    </location>
</feature>
<evidence type="ECO:0000259" key="8">
    <source>
        <dbReference type="Pfam" id="PF00520"/>
    </source>
</evidence>
<reference evidence="9 10" key="1">
    <citation type="submission" date="2015-10" db="EMBL/GenBank/DDBJ databases">
        <title>Genome analyses suggest a sexual origin of heterokaryosis in a supposedly ancient asexual fungus.</title>
        <authorList>
            <person name="Ropars J."/>
            <person name="Sedzielewska K."/>
            <person name="Noel J."/>
            <person name="Charron P."/>
            <person name="Farinelli L."/>
            <person name="Marton T."/>
            <person name="Kruger M."/>
            <person name="Pelin A."/>
            <person name="Brachmann A."/>
            <person name="Corradi N."/>
        </authorList>
    </citation>
    <scope>NUCLEOTIDE SEQUENCE [LARGE SCALE GENOMIC DNA]</scope>
    <source>
        <strain evidence="9 10">A4</strain>
    </source>
</reference>
<proteinExistence type="predicted"/>
<keyword evidence="5 7" id="KW-0472">Membrane</keyword>
<evidence type="ECO:0000256" key="5">
    <source>
        <dbReference type="ARBA" id="ARBA00023136"/>
    </source>
</evidence>
<evidence type="ECO:0000313" key="10">
    <source>
        <dbReference type="Proteomes" id="UP000234323"/>
    </source>
</evidence>
<feature type="transmembrane region" description="Helical" evidence="7">
    <location>
        <begin position="899"/>
        <end position="927"/>
    </location>
</feature>
<comment type="subcellular location">
    <subcellularLocation>
        <location evidence="1">Membrane</location>
        <topology evidence="1">Multi-pass membrane protein</topology>
    </subcellularLocation>
</comment>